<dbReference type="AlphaFoldDB" id="A0A0A9F2X7"/>
<evidence type="ECO:0000313" key="1">
    <source>
        <dbReference type="EMBL" id="JAE02608.1"/>
    </source>
</evidence>
<accession>A0A0A9F2X7</accession>
<sequence>MVEWTRVSSKSSTRVTFLVPCSFGTAAALEFNSEKSVRAGKSSSDRCGLSHSNTSLLLKHVSTSDGLLPILSSTLSTSGKTPHLPLMFINASMGTNSSPSPV</sequence>
<dbReference type="EMBL" id="GBRH01195288">
    <property type="protein sequence ID" value="JAE02608.1"/>
    <property type="molecule type" value="Transcribed_RNA"/>
</dbReference>
<protein>
    <submittedName>
        <fullName evidence="1">Uncharacterized protein</fullName>
    </submittedName>
</protein>
<organism evidence="1">
    <name type="scientific">Arundo donax</name>
    <name type="common">Giant reed</name>
    <name type="synonym">Donax arundinaceus</name>
    <dbReference type="NCBI Taxonomy" id="35708"/>
    <lineage>
        <taxon>Eukaryota</taxon>
        <taxon>Viridiplantae</taxon>
        <taxon>Streptophyta</taxon>
        <taxon>Embryophyta</taxon>
        <taxon>Tracheophyta</taxon>
        <taxon>Spermatophyta</taxon>
        <taxon>Magnoliopsida</taxon>
        <taxon>Liliopsida</taxon>
        <taxon>Poales</taxon>
        <taxon>Poaceae</taxon>
        <taxon>PACMAD clade</taxon>
        <taxon>Arundinoideae</taxon>
        <taxon>Arundineae</taxon>
        <taxon>Arundo</taxon>
    </lineage>
</organism>
<reference evidence="1" key="1">
    <citation type="submission" date="2014-09" db="EMBL/GenBank/DDBJ databases">
        <authorList>
            <person name="Magalhaes I.L.F."/>
            <person name="Oliveira U."/>
            <person name="Santos F.R."/>
            <person name="Vidigal T.H.D.A."/>
            <person name="Brescovit A.D."/>
            <person name="Santos A.J."/>
        </authorList>
    </citation>
    <scope>NUCLEOTIDE SEQUENCE</scope>
    <source>
        <tissue evidence="1">Shoot tissue taken approximately 20 cm above the soil surface</tissue>
    </source>
</reference>
<name>A0A0A9F2X7_ARUDO</name>
<proteinExistence type="predicted"/>
<reference evidence="1" key="2">
    <citation type="journal article" date="2015" name="Data Brief">
        <title>Shoot transcriptome of the giant reed, Arundo donax.</title>
        <authorList>
            <person name="Barrero R.A."/>
            <person name="Guerrero F.D."/>
            <person name="Moolhuijzen P."/>
            <person name="Goolsby J.A."/>
            <person name="Tidwell J."/>
            <person name="Bellgard S.E."/>
            <person name="Bellgard M.I."/>
        </authorList>
    </citation>
    <scope>NUCLEOTIDE SEQUENCE</scope>
    <source>
        <tissue evidence="1">Shoot tissue taken approximately 20 cm above the soil surface</tissue>
    </source>
</reference>